<organism evidence="2 3">
    <name type="scientific">Nocardia stercoris</name>
    <dbReference type="NCBI Taxonomy" id="2483361"/>
    <lineage>
        <taxon>Bacteria</taxon>
        <taxon>Bacillati</taxon>
        <taxon>Actinomycetota</taxon>
        <taxon>Actinomycetes</taxon>
        <taxon>Mycobacteriales</taxon>
        <taxon>Nocardiaceae</taxon>
        <taxon>Nocardia</taxon>
    </lineage>
</organism>
<accession>A0A3M2L3R9</accession>
<dbReference type="Proteomes" id="UP000279275">
    <property type="component" value="Unassembled WGS sequence"/>
</dbReference>
<comment type="caution">
    <text evidence="2">The sequence shown here is derived from an EMBL/GenBank/DDBJ whole genome shotgun (WGS) entry which is preliminary data.</text>
</comment>
<dbReference type="EMBL" id="RFFH01000005">
    <property type="protein sequence ID" value="RMI32352.1"/>
    <property type="molecule type" value="Genomic_DNA"/>
</dbReference>
<protein>
    <submittedName>
        <fullName evidence="2">Uncharacterized protein</fullName>
    </submittedName>
</protein>
<evidence type="ECO:0000313" key="3">
    <source>
        <dbReference type="Proteomes" id="UP000279275"/>
    </source>
</evidence>
<gene>
    <name evidence="2" type="ORF">EBN03_15400</name>
</gene>
<proteinExistence type="predicted"/>
<feature type="region of interest" description="Disordered" evidence="1">
    <location>
        <begin position="1"/>
        <end position="27"/>
    </location>
</feature>
<evidence type="ECO:0000256" key="1">
    <source>
        <dbReference type="SAM" id="MobiDB-lite"/>
    </source>
</evidence>
<reference evidence="2 3" key="1">
    <citation type="submission" date="2018-10" db="EMBL/GenBank/DDBJ databases">
        <title>Isolation from cow dung.</title>
        <authorList>
            <person name="Ling L."/>
        </authorList>
    </citation>
    <scope>NUCLEOTIDE SEQUENCE [LARGE SCALE GENOMIC DNA]</scope>
    <source>
        <strain evidence="2 3">NEAU-LL90</strain>
    </source>
</reference>
<keyword evidence="3" id="KW-1185">Reference proteome</keyword>
<dbReference type="AlphaFoldDB" id="A0A3M2L3R9"/>
<name>A0A3M2L3R9_9NOCA</name>
<sequence length="99" mass="10691">MVTCDGKLGPPNSGPIPHCPDDHREAHIGADGSGIDCTTISQIDSMTYRDENNRIKPVVLPYGRTLAINDAFCTMSTTTIHCETPGHALTVSSERTELH</sequence>
<evidence type="ECO:0000313" key="2">
    <source>
        <dbReference type="EMBL" id="RMI32352.1"/>
    </source>
</evidence>